<gene>
    <name evidence="8" type="primary">spoIIAA</name>
    <name evidence="8" type="ORF">IAD50_08595</name>
</gene>
<evidence type="ECO:0000313" key="9">
    <source>
        <dbReference type="Proteomes" id="UP000824089"/>
    </source>
</evidence>
<evidence type="ECO:0000256" key="5">
    <source>
        <dbReference type="ARBA" id="ARBA00022969"/>
    </source>
</evidence>
<dbReference type="InterPro" id="IPR002645">
    <property type="entry name" value="STAS_dom"/>
</dbReference>
<accession>A0A9D1LBI4</accession>
<dbReference type="InterPro" id="IPR003658">
    <property type="entry name" value="Anti-sigma_ant"/>
</dbReference>
<name>A0A9D1LBI4_9CLOT</name>
<evidence type="ECO:0000256" key="1">
    <source>
        <dbReference type="ARBA" id="ARBA00001976"/>
    </source>
</evidence>
<evidence type="ECO:0000313" key="8">
    <source>
        <dbReference type="EMBL" id="HIU30337.1"/>
    </source>
</evidence>
<dbReference type="SUPFAM" id="SSF52091">
    <property type="entry name" value="SpoIIaa-like"/>
    <property type="match status" value="1"/>
</dbReference>
<evidence type="ECO:0000256" key="6">
    <source>
        <dbReference type="RuleBase" id="RU003749"/>
    </source>
</evidence>
<dbReference type="EMBL" id="DVMM01000190">
    <property type="protein sequence ID" value="HIU30337.1"/>
    <property type="molecule type" value="Genomic_DNA"/>
</dbReference>
<evidence type="ECO:0000256" key="4">
    <source>
        <dbReference type="ARBA" id="ARBA00022553"/>
    </source>
</evidence>
<dbReference type="InterPro" id="IPR014237">
    <property type="entry name" value="Anti-sigma_F_ant"/>
</dbReference>
<dbReference type="PANTHER" id="PTHR33495">
    <property type="entry name" value="ANTI-SIGMA FACTOR ANTAGONIST TM_1081-RELATED-RELATED"/>
    <property type="match status" value="1"/>
</dbReference>
<dbReference type="CDD" id="cd07043">
    <property type="entry name" value="STAS_anti-anti-sigma_factors"/>
    <property type="match status" value="1"/>
</dbReference>
<dbReference type="Proteomes" id="UP000824089">
    <property type="component" value="Unassembled WGS sequence"/>
</dbReference>
<dbReference type="NCBIfam" id="TIGR02886">
    <property type="entry name" value="spore_II_AA"/>
    <property type="match status" value="1"/>
</dbReference>
<dbReference type="GO" id="GO:0045152">
    <property type="term" value="F:antisigma factor binding"/>
    <property type="evidence" value="ECO:0007669"/>
    <property type="project" value="InterPro"/>
</dbReference>
<organism evidence="8 9">
    <name type="scientific">Candidatus Egerieisoma faecipullorum</name>
    <dbReference type="NCBI Taxonomy" id="2840963"/>
    <lineage>
        <taxon>Bacteria</taxon>
        <taxon>Bacillati</taxon>
        <taxon>Bacillota</taxon>
        <taxon>Clostridia</taxon>
        <taxon>Eubacteriales</taxon>
        <taxon>Clostridiaceae</taxon>
        <taxon>Clostridiaceae incertae sedis</taxon>
        <taxon>Candidatus Egerieisoma</taxon>
    </lineage>
</organism>
<evidence type="ECO:0000256" key="2">
    <source>
        <dbReference type="ARBA" id="ARBA00009013"/>
    </source>
</evidence>
<evidence type="ECO:0000259" key="7">
    <source>
        <dbReference type="PROSITE" id="PS50801"/>
    </source>
</evidence>
<sequence>MKFELARSGNLLIVQVAGELDHHFADEIRMRIDAEIMKPPVRNILFDFNRLSFMDSSGIGMIMGRYKKIKALGGKAWIICNNPNATRILEMSGVFKFIEKCRDVHDAV</sequence>
<comment type="caution">
    <text evidence="8">The sequence shown here is derived from an EMBL/GenBank/DDBJ whole genome shotgun (WGS) entry which is preliminary data.</text>
</comment>
<comment type="function">
    <text evidence="1">In the phosphorylated form it could act as an anti-anti-sigma factor that counteracts SpoIIAB and thus releases sigma f from inhibition.</text>
</comment>
<dbReference type="PROSITE" id="PS50801">
    <property type="entry name" value="STAS"/>
    <property type="match status" value="1"/>
</dbReference>
<proteinExistence type="inferred from homology"/>
<keyword evidence="5" id="KW-0749">Sporulation</keyword>
<dbReference type="PANTHER" id="PTHR33495:SF2">
    <property type="entry name" value="ANTI-SIGMA FACTOR ANTAGONIST TM_1081-RELATED"/>
    <property type="match status" value="1"/>
</dbReference>
<protein>
    <recommendedName>
        <fullName evidence="3 6">Anti-sigma F factor antagonist</fullName>
    </recommendedName>
    <alternativeName>
        <fullName evidence="6">Stage II sporulation protein</fullName>
    </alternativeName>
</protein>
<dbReference type="Gene3D" id="3.30.750.24">
    <property type="entry name" value="STAS domain"/>
    <property type="match status" value="1"/>
</dbReference>
<reference evidence="8" key="2">
    <citation type="journal article" date="2021" name="PeerJ">
        <title>Extensive microbial diversity within the chicken gut microbiome revealed by metagenomics and culture.</title>
        <authorList>
            <person name="Gilroy R."/>
            <person name="Ravi A."/>
            <person name="Getino M."/>
            <person name="Pursley I."/>
            <person name="Horton D.L."/>
            <person name="Alikhan N.F."/>
            <person name="Baker D."/>
            <person name="Gharbi K."/>
            <person name="Hall N."/>
            <person name="Watson M."/>
            <person name="Adriaenssens E.M."/>
            <person name="Foster-Nyarko E."/>
            <person name="Jarju S."/>
            <person name="Secka A."/>
            <person name="Antonio M."/>
            <person name="Oren A."/>
            <person name="Chaudhuri R.R."/>
            <person name="La Ragione R."/>
            <person name="Hildebrand F."/>
            <person name="Pallen M.J."/>
        </authorList>
    </citation>
    <scope>NUCLEOTIDE SEQUENCE</scope>
    <source>
        <strain evidence="8">CHK195-4489</strain>
    </source>
</reference>
<dbReference type="InterPro" id="IPR036513">
    <property type="entry name" value="STAS_dom_sf"/>
</dbReference>
<reference evidence="8" key="1">
    <citation type="submission" date="2020-10" db="EMBL/GenBank/DDBJ databases">
        <authorList>
            <person name="Gilroy R."/>
        </authorList>
    </citation>
    <scope>NUCLEOTIDE SEQUENCE</scope>
    <source>
        <strain evidence="8">CHK195-4489</strain>
    </source>
</reference>
<dbReference type="GO" id="GO:0030435">
    <property type="term" value="P:sporulation resulting in formation of a cellular spore"/>
    <property type="evidence" value="ECO:0007669"/>
    <property type="project" value="UniProtKB-KW"/>
</dbReference>
<evidence type="ECO:0000256" key="3">
    <source>
        <dbReference type="ARBA" id="ARBA00020784"/>
    </source>
</evidence>
<dbReference type="GO" id="GO:0043856">
    <property type="term" value="F:anti-sigma factor antagonist activity"/>
    <property type="evidence" value="ECO:0007669"/>
    <property type="project" value="InterPro"/>
</dbReference>
<feature type="domain" description="STAS" evidence="7">
    <location>
        <begin position="1"/>
        <end position="108"/>
    </location>
</feature>
<keyword evidence="4" id="KW-0597">Phosphoprotein</keyword>
<dbReference type="NCBIfam" id="TIGR00377">
    <property type="entry name" value="ant_ant_sig"/>
    <property type="match status" value="1"/>
</dbReference>
<comment type="similarity">
    <text evidence="2 6">Belongs to the anti-sigma-factor antagonist family.</text>
</comment>
<dbReference type="Pfam" id="PF01740">
    <property type="entry name" value="STAS"/>
    <property type="match status" value="1"/>
</dbReference>
<dbReference type="AlphaFoldDB" id="A0A9D1LBI4"/>